<comment type="caution">
    <text evidence="1">The sequence shown here is derived from an EMBL/GenBank/DDBJ whole genome shotgun (WGS) entry which is preliminary data.</text>
</comment>
<gene>
    <name evidence="1" type="ORF">AVEN_171392_1</name>
</gene>
<evidence type="ECO:0000313" key="1">
    <source>
        <dbReference type="EMBL" id="GBM39313.1"/>
    </source>
</evidence>
<organism evidence="1 2">
    <name type="scientific">Araneus ventricosus</name>
    <name type="common">Orbweaver spider</name>
    <name type="synonym">Epeira ventricosa</name>
    <dbReference type="NCBI Taxonomy" id="182803"/>
    <lineage>
        <taxon>Eukaryota</taxon>
        <taxon>Metazoa</taxon>
        <taxon>Ecdysozoa</taxon>
        <taxon>Arthropoda</taxon>
        <taxon>Chelicerata</taxon>
        <taxon>Arachnida</taxon>
        <taxon>Araneae</taxon>
        <taxon>Araneomorphae</taxon>
        <taxon>Entelegynae</taxon>
        <taxon>Araneoidea</taxon>
        <taxon>Araneidae</taxon>
        <taxon>Araneus</taxon>
    </lineage>
</organism>
<protein>
    <submittedName>
        <fullName evidence="1">Uncharacterized protein</fullName>
    </submittedName>
</protein>
<dbReference type="EMBL" id="BGPR01000892">
    <property type="protein sequence ID" value="GBM39313.1"/>
    <property type="molecule type" value="Genomic_DNA"/>
</dbReference>
<evidence type="ECO:0000313" key="2">
    <source>
        <dbReference type="Proteomes" id="UP000499080"/>
    </source>
</evidence>
<accession>A0A4Y2FCR3</accession>
<name>A0A4Y2FCR3_ARAVE</name>
<dbReference type="AlphaFoldDB" id="A0A4Y2FCR3"/>
<dbReference type="Proteomes" id="UP000499080">
    <property type="component" value="Unassembled WGS sequence"/>
</dbReference>
<sequence>MCPECTAGHLIPSAEAHRCVGTIHSIGHSAANPLENRILRSPFLFSSALCRVTILGVANQTNMHLAPSLFNITVWKVSSLTKSMMLNNFVIDFSPVYSTIFEIRTLTPNFADRWRCKRLSCVAHGNFTYPSAHFYDYSSCRSEIIGVTTDLSGHTVEQNNQIKKEKNLA</sequence>
<keyword evidence="2" id="KW-1185">Reference proteome</keyword>
<reference evidence="1 2" key="1">
    <citation type="journal article" date="2019" name="Sci. Rep.">
        <title>Orb-weaving spider Araneus ventricosus genome elucidates the spidroin gene catalogue.</title>
        <authorList>
            <person name="Kono N."/>
            <person name="Nakamura H."/>
            <person name="Ohtoshi R."/>
            <person name="Moran D.A.P."/>
            <person name="Shinohara A."/>
            <person name="Yoshida Y."/>
            <person name="Fujiwara M."/>
            <person name="Mori M."/>
            <person name="Tomita M."/>
            <person name="Arakawa K."/>
        </authorList>
    </citation>
    <scope>NUCLEOTIDE SEQUENCE [LARGE SCALE GENOMIC DNA]</scope>
</reference>
<proteinExistence type="predicted"/>